<reference evidence="2 3" key="1">
    <citation type="submission" date="2020-08" db="EMBL/GenBank/DDBJ databases">
        <title>Cohnella phylogeny.</title>
        <authorList>
            <person name="Dunlap C."/>
        </authorList>
    </citation>
    <scope>NUCLEOTIDE SEQUENCE [LARGE SCALE GENOMIC DNA]</scope>
    <source>
        <strain evidence="2 3">CBP 2801</strain>
    </source>
</reference>
<keyword evidence="2" id="KW-0808">Transferase</keyword>
<feature type="domain" description="N-acetyltransferase" evidence="1">
    <location>
        <begin position="3"/>
        <end position="153"/>
    </location>
</feature>
<dbReference type="RefSeq" id="WP_185130027.1">
    <property type="nucleotide sequence ID" value="NZ_JACJVO010000019.1"/>
</dbReference>
<keyword evidence="3" id="KW-1185">Reference proteome</keyword>
<dbReference type="AlphaFoldDB" id="A0A7X0SP85"/>
<evidence type="ECO:0000313" key="2">
    <source>
        <dbReference type="EMBL" id="MBB6732360.1"/>
    </source>
</evidence>
<protein>
    <submittedName>
        <fullName evidence="2">GNAT family N-acetyltransferase</fullName>
    </submittedName>
</protein>
<dbReference type="InterPro" id="IPR016181">
    <property type="entry name" value="Acyl_CoA_acyltransferase"/>
</dbReference>
<dbReference type="PROSITE" id="PS51186">
    <property type="entry name" value="GNAT"/>
    <property type="match status" value="1"/>
</dbReference>
<dbReference type="InterPro" id="IPR000182">
    <property type="entry name" value="GNAT_dom"/>
</dbReference>
<gene>
    <name evidence="2" type="ORF">H7C18_15675</name>
</gene>
<comment type="caution">
    <text evidence="2">The sequence shown here is derived from an EMBL/GenBank/DDBJ whole genome shotgun (WGS) entry which is preliminary data.</text>
</comment>
<evidence type="ECO:0000259" key="1">
    <source>
        <dbReference type="PROSITE" id="PS51186"/>
    </source>
</evidence>
<proteinExistence type="predicted"/>
<sequence length="157" mass="18151">MSIELRPVTRENWRDAISLKVQEDQQSYVPAVAVSLAKIYIKPDGDEVVYLPFAIYSEGTMVGFMMHAYVESTRDMYWINGFLIDATEQKKGYGGAALDLMMSWIINKFPQCKEIRLTVHQDNKSAKAFYQKRGFAETGTWFGEEEVLVHRIQEKIR</sequence>
<dbReference type="Gene3D" id="3.40.630.30">
    <property type="match status" value="1"/>
</dbReference>
<dbReference type="Proteomes" id="UP000564644">
    <property type="component" value="Unassembled WGS sequence"/>
</dbReference>
<dbReference type="Pfam" id="PF00583">
    <property type="entry name" value="Acetyltransf_1"/>
    <property type="match status" value="1"/>
</dbReference>
<dbReference type="CDD" id="cd04301">
    <property type="entry name" value="NAT_SF"/>
    <property type="match status" value="1"/>
</dbReference>
<evidence type="ECO:0000313" key="3">
    <source>
        <dbReference type="Proteomes" id="UP000564644"/>
    </source>
</evidence>
<organism evidence="2 3">
    <name type="scientific">Cohnella zeiphila</name>
    <dbReference type="NCBI Taxonomy" id="2761120"/>
    <lineage>
        <taxon>Bacteria</taxon>
        <taxon>Bacillati</taxon>
        <taxon>Bacillota</taxon>
        <taxon>Bacilli</taxon>
        <taxon>Bacillales</taxon>
        <taxon>Paenibacillaceae</taxon>
        <taxon>Cohnella</taxon>
    </lineage>
</organism>
<accession>A0A7X0SP85</accession>
<name>A0A7X0SP85_9BACL</name>
<dbReference type="GO" id="GO:0016747">
    <property type="term" value="F:acyltransferase activity, transferring groups other than amino-acyl groups"/>
    <property type="evidence" value="ECO:0007669"/>
    <property type="project" value="InterPro"/>
</dbReference>
<dbReference type="SUPFAM" id="SSF55729">
    <property type="entry name" value="Acyl-CoA N-acyltransferases (Nat)"/>
    <property type="match status" value="1"/>
</dbReference>
<dbReference type="EMBL" id="JACJVO010000019">
    <property type="protein sequence ID" value="MBB6732360.1"/>
    <property type="molecule type" value="Genomic_DNA"/>
</dbReference>